<feature type="transmembrane region" description="Helical" evidence="1">
    <location>
        <begin position="300"/>
        <end position="327"/>
    </location>
</feature>
<organism evidence="3 4">
    <name type="scientific">Candidatus Roizmanbacteria bacterium RIFCSPHIGHO2_02_FULL_38_11</name>
    <dbReference type="NCBI Taxonomy" id="1802039"/>
    <lineage>
        <taxon>Bacteria</taxon>
        <taxon>Candidatus Roizmaniibacteriota</taxon>
    </lineage>
</organism>
<dbReference type="InterPro" id="IPR001173">
    <property type="entry name" value="Glyco_trans_2-like"/>
</dbReference>
<evidence type="ECO:0000313" key="4">
    <source>
        <dbReference type="Proteomes" id="UP000177913"/>
    </source>
</evidence>
<name>A0A1F7H198_9BACT</name>
<protein>
    <recommendedName>
        <fullName evidence="2">Glycosyltransferase 2-like domain-containing protein</fullName>
    </recommendedName>
</protein>
<comment type="caution">
    <text evidence="3">The sequence shown here is derived from an EMBL/GenBank/DDBJ whole genome shotgun (WGS) entry which is preliminary data.</text>
</comment>
<dbReference type="AlphaFoldDB" id="A0A1F7H198"/>
<dbReference type="SUPFAM" id="SSF53448">
    <property type="entry name" value="Nucleotide-diphospho-sugar transferases"/>
    <property type="match status" value="1"/>
</dbReference>
<keyword evidence="1" id="KW-1133">Transmembrane helix</keyword>
<gene>
    <name evidence="3" type="ORF">A3C25_02720</name>
</gene>
<dbReference type="PANTHER" id="PTHR43685">
    <property type="entry name" value="GLYCOSYLTRANSFERASE"/>
    <property type="match status" value="1"/>
</dbReference>
<dbReference type="Pfam" id="PF00535">
    <property type="entry name" value="Glycos_transf_2"/>
    <property type="match status" value="1"/>
</dbReference>
<feature type="domain" description="Glycosyltransferase 2-like" evidence="2">
    <location>
        <begin position="5"/>
        <end position="148"/>
    </location>
</feature>
<evidence type="ECO:0000259" key="2">
    <source>
        <dbReference type="Pfam" id="PF00535"/>
    </source>
</evidence>
<accession>A0A1F7H198</accession>
<dbReference type="Proteomes" id="UP000177913">
    <property type="component" value="Unassembled WGS sequence"/>
</dbReference>
<dbReference type="InterPro" id="IPR029044">
    <property type="entry name" value="Nucleotide-diphossugar_trans"/>
</dbReference>
<dbReference type="PANTHER" id="PTHR43685:SF2">
    <property type="entry name" value="GLYCOSYLTRANSFERASE 2-LIKE DOMAIN-CONTAINING PROTEIN"/>
    <property type="match status" value="1"/>
</dbReference>
<dbReference type="InterPro" id="IPR050834">
    <property type="entry name" value="Glycosyltransf_2"/>
</dbReference>
<sequence>MINLSIIIPSHNSQNTIHTPLLSLNNSEFRSFKNIEVIIVDDKSKDRTLKKIKEILSVLKYKVTVYPLRKNIGPAKARNYGVKKAKGEYILFLDSDVELAKSTLRYAFQFAKEKQVKAFTGIWHYRQKSGKFFPNFKAMRDWVYWFIEREKYARYYLFSTRIAGIEKKLFHKIGGFAESFPEPTVEDIEFTYRIEKHTKIRFSPELMVYHEFEDFWPIAVKYFKRSSEWILLYQKRLRFDPVATSKREAFKAALAAILVTSIVLGFTHWIFFYISLLVLLQFTNLEWYFWSFVYKQKGGIFLLKSIFFSIILYLIIDLGSVWGLTLFHLRKLRGFRSTPPDRTSK</sequence>
<keyword evidence="1" id="KW-0472">Membrane</keyword>
<evidence type="ECO:0000256" key="1">
    <source>
        <dbReference type="SAM" id="Phobius"/>
    </source>
</evidence>
<reference evidence="3 4" key="1">
    <citation type="journal article" date="2016" name="Nat. Commun.">
        <title>Thousands of microbial genomes shed light on interconnected biogeochemical processes in an aquifer system.</title>
        <authorList>
            <person name="Anantharaman K."/>
            <person name="Brown C.T."/>
            <person name="Hug L.A."/>
            <person name="Sharon I."/>
            <person name="Castelle C.J."/>
            <person name="Probst A.J."/>
            <person name="Thomas B.C."/>
            <person name="Singh A."/>
            <person name="Wilkins M.J."/>
            <person name="Karaoz U."/>
            <person name="Brodie E.L."/>
            <person name="Williams K.H."/>
            <person name="Hubbard S.S."/>
            <person name="Banfield J.F."/>
        </authorList>
    </citation>
    <scope>NUCLEOTIDE SEQUENCE [LARGE SCALE GENOMIC DNA]</scope>
</reference>
<keyword evidence="1" id="KW-0812">Transmembrane</keyword>
<evidence type="ECO:0000313" key="3">
    <source>
        <dbReference type="EMBL" id="OGK24961.1"/>
    </source>
</evidence>
<dbReference type="CDD" id="cd06423">
    <property type="entry name" value="CESA_like"/>
    <property type="match status" value="1"/>
</dbReference>
<dbReference type="Gene3D" id="3.90.550.10">
    <property type="entry name" value="Spore Coat Polysaccharide Biosynthesis Protein SpsA, Chain A"/>
    <property type="match status" value="1"/>
</dbReference>
<dbReference type="EMBL" id="MFZO01000021">
    <property type="protein sequence ID" value="OGK24961.1"/>
    <property type="molecule type" value="Genomic_DNA"/>
</dbReference>
<proteinExistence type="predicted"/>
<feature type="transmembrane region" description="Helical" evidence="1">
    <location>
        <begin position="253"/>
        <end position="280"/>
    </location>
</feature>